<evidence type="ECO:0000256" key="2">
    <source>
        <dbReference type="ARBA" id="ARBA00022989"/>
    </source>
</evidence>
<evidence type="ECO:0000256" key="3">
    <source>
        <dbReference type="ARBA" id="ARBA00023136"/>
    </source>
</evidence>
<dbReference type="SUPFAM" id="SSF103473">
    <property type="entry name" value="MFS general substrate transporter"/>
    <property type="match status" value="1"/>
</dbReference>
<feature type="transmembrane region" description="Helical" evidence="4">
    <location>
        <begin position="92"/>
        <end position="112"/>
    </location>
</feature>
<keyword evidence="3 4" id="KW-0472">Membrane</keyword>
<evidence type="ECO:0000313" key="6">
    <source>
        <dbReference type="Proteomes" id="UP001459204"/>
    </source>
</evidence>
<organism evidence="5 6">
    <name type="scientific">Pseudoxanthomonas putridarboris</name>
    <dbReference type="NCBI Taxonomy" id="752605"/>
    <lineage>
        <taxon>Bacteria</taxon>
        <taxon>Pseudomonadati</taxon>
        <taxon>Pseudomonadota</taxon>
        <taxon>Gammaproteobacteria</taxon>
        <taxon>Lysobacterales</taxon>
        <taxon>Lysobacteraceae</taxon>
        <taxon>Pseudoxanthomonas</taxon>
    </lineage>
</organism>
<comment type="caution">
    <text evidence="5">The sequence shown here is derived from an EMBL/GenBank/DDBJ whole genome shotgun (WGS) entry which is preliminary data.</text>
</comment>
<keyword evidence="6" id="KW-1185">Reference proteome</keyword>
<gene>
    <name evidence="5" type="ORF">AAD027_08075</name>
</gene>
<dbReference type="InterPro" id="IPR011701">
    <property type="entry name" value="MFS"/>
</dbReference>
<evidence type="ECO:0000313" key="5">
    <source>
        <dbReference type="EMBL" id="MEL1264325.1"/>
    </source>
</evidence>
<feature type="transmembrane region" description="Helical" evidence="4">
    <location>
        <begin position="64"/>
        <end position="85"/>
    </location>
</feature>
<evidence type="ECO:0000256" key="1">
    <source>
        <dbReference type="ARBA" id="ARBA00022692"/>
    </source>
</evidence>
<keyword evidence="1 4" id="KW-0812">Transmembrane</keyword>
<reference evidence="5 6" key="1">
    <citation type="submission" date="2024-04" db="EMBL/GenBank/DDBJ databases">
        <title>Draft genome sequence of Pseudoxanthomonas putridarboris WD12.</title>
        <authorList>
            <person name="Oh J."/>
        </authorList>
    </citation>
    <scope>NUCLEOTIDE SEQUENCE [LARGE SCALE GENOMIC DNA]</scope>
    <source>
        <strain evidence="5 6">WD12</strain>
    </source>
</reference>
<dbReference type="Pfam" id="PF07690">
    <property type="entry name" value="MFS_1"/>
    <property type="match status" value="1"/>
</dbReference>
<feature type="transmembrane region" description="Helical" evidence="4">
    <location>
        <begin position="184"/>
        <end position="204"/>
    </location>
</feature>
<feature type="transmembrane region" description="Helical" evidence="4">
    <location>
        <begin position="313"/>
        <end position="344"/>
    </location>
</feature>
<dbReference type="RefSeq" id="WP_341725515.1">
    <property type="nucleotide sequence ID" value="NZ_JBBWWT010000003.1"/>
</dbReference>
<proteinExistence type="predicted"/>
<dbReference type="Proteomes" id="UP001459204">
    <property type="component" value="Unassembled WGS sequence"/>
</dbReference>
<keyword evidence="2 4" id="KW-1133">Transmembrane helix</keyword>
<feature type="transmembrane region" description="Helical" evidence="4">
    <location>
        <begin position="26"/>
        <end position="44"/>
    </location>
</feature>
<dbReference type="Gene3D" id="1.20.1250.20">
    <property type="entry name" value="MFS general substrate transporter like domains"/>
    <property type="match status" value="1"/>
</dbReference>
<feature type="transmembrane region" description="Helical" evidence="4">
    <location>
        <begin position="155"/>
        <end position="178"/>
    </location>
</feature>
<dbReference type="CDD" id="cd06174">
    <property type="entry name" value="MFS"/>
    <property type="match status" value="1"/>
</dbReference>
<dbReference type="InterPro" id="IPR036259">
    <property type="entry name" value="MFS_trans_sf"/>
</dbReference>
<feature type="transmembrane region" description="Helical" evidence="4">
    <location>
        <begin position="124"/>
        <end position="143"/>
    </location>
</feature>
<dbReference type="PANTHER" id="PTHR43596">
    <property type="entry name" value="ADP,ATP CARRIER PROTEIN"/>
    <property type="match status" value="1"/>
</dbReference>
<dbReference type="PANTHER" id="PTHR43596:SF1">
    <property type="entry name" value="ADP,ATP CARRIER PROTEIN"/>
    <property type="match status" value="1"/>
</dbReference>
<feature type="transmembrane region" description="Helical" evidence="4">
    <location>
        <begin position="404"/>
        <end position="423"/>
    </location>
</feature>
<protein>
    <submittedName>
        <fullName evidence="5">MFS transporter</fullName>
    </submittedName>
</protein>
<sequence length="438" mass="47439">MNDPAAGTPPPLRFIARVFNVEPHEAPAVGAGLAMFFLLFTGYFMLRPIRETMGVAGGVDNLQWLFTGTFLATLAVLPLFGWLASKVSRRRIVPWVFGFVVASLLAFGVAMLVQPENVWIARGFYIWVSVINLLMISLAWSVLADVMASSEAKRLFALIAGGASLGGLVGPLLTTALVEPLGHGGLMLLSAVLIAASAGTATWLHRWRDRHPLPAGASTSEQRRQPLGGNPFAGATAVFRSPYLLGIALFVLLLSSVTTFLYFEQARLVEEYFPDRTRQTQVFGLIDTVVQTLAILSQLFITGRIAQRLGVGILLVAVPLVVAAGFLWLALAPVFAVFVVVMVVRRAGEYAFVRPGREMLYTVVPAEQKYKAKNFIDTVVYRGGDALSGWVKRALDVLAEHPSMAMFIGAAIALAWAFTGHALGRQQQRRETAPDASA</sequence>
<feature type="transmembrane region" description="Helical" evidence="4">
    <location>
        <begin position="283"/>
        <end position="301"/>
    </location>
</feature>
<dbReference type="EMBL" id="JBBWWT010000003">
    <property type="protein sequence ID" value="MEL1264325.1"/>
    <property type="molecule type" value="Genomic_DNA"/>
</dbReference>
<evidence type="ECO:0000256" key="4">
    <source>
        <dbReference type="SAM" id="Phobius"/>
    </source>
</evidence>
<name>A0ABU9IZB6_9GAMM</name>
<feature type="transmembrane region" description="Helical" evidence="4">
    <location>
        <begin position="243"/>
        <end position="263"/>
    </location>
</feature>
<accession>A0ABU9IZB6</accession>